<sequence>MSATIGVGLIGTGYMGKCHALAWTSVGAVFGPKRRPKLVHLAEADPQLAAERAETFGFEKSTANWRTLIADPEVDVVSITTPNALHPEMAIAALEAGKHVWCEKPMAPAEADAARMRDAARAAGTAAILGYNYIQNPMIRQIERLLHEGAIGAVTHMRIEMDEDFMADASSPFGPKSDGAHGYGALDDFAVHPLSLLSVLVGLPRRVVTHMSKPFAARPTADGGSREVETYDIANILFELESGASGVLCVNRSAWGRKGRIAVQIYGARGSIVYDQERMNEVQFYSADDDPAVQGFRTILAGPAHDPYGRFVPAPGHGLGFNDLKIIECAELLRAIDGDAGARVIDFERGLAIERAVHAMARSHESGGWVDLS</sequence>
<dbReference type="Proteomes" id="UP000646579">
    <property type="component" value="Unassembled WGS sequence"/>
</dbReference>
<dbReference type="Gene3D" id="3.30.360.10">
    <property type="entry name" value="Dihydrodipicolinate Reductase, domain 2"/>
    <property type="match status" value="1"/>
</dbReference>
<dbReference type="InterPro" id="IPR055170">
    <property type="entry name" value="GFO_IDH_MocA-like_dom"/>
</dbReference>
<accession>A0A918VYE6</accession>
<gene>
    <name evidence="4" type="ORF">GCM10007989_35940</name>
</gene>
<evidence type="ECO:0000313" key="5">
    <source>
        <dbReference type="Proteomes" id="UP000646579"/>
    </source>
</evidence>
<comment type="caution">
    <text evidence="4">The sequence shown here is derived from an EMBL/GenBank/DDBJ whole genome shotgun (WGS) entry which is preliminary data.</text>
</comment>
<evidence type="ECO:0000256" key="1">
    <source>
        <dbReference type="ARBA" id="ARBA00023002"/>
    </source>
</evidence>
<dbReference type="SUPFAM" id="SSF55347">
    <property type="entry name" value="Glyceraldehyde-3-phosphate dehydrogenase-like, C-terminal domain"/>
    <property type="match status" value="1"/>
</dbReference>
<dbReference type="RefSeq" id="WP_189427170.1">
    <property type="nucleotide sequence ID" value="NZ_BMZE01000004.1"/>
</dbReference>
<keyword evidence="1" id="KW-0560">Oxidoreductase</keyword>
<dbReference type="GO" id="GO:0000166">
    <property type="term" value="F:nucleotide binding"/>
    <property type="evidence" value="ECO:0007669"/>
    <property type="project" value="InterPro"/>
</dbReference>
<reference evidence="4" key="2">
    <citation type="submission" date="2020-09" db="EMBL/GenBank/DDBJ databases">
        <authorList>
            <person name="Sun Q."/>
            <person name="Kim S."/>
        </authorList>
    </citation>
    <scope>NUCLEOTIDE SEQUENCE</scope>
    <source>
        <strain evidence="4">KCTC 32437</strain>
    </source>
</reference>
<dbReference type="Pfam" id="PF01408">
    <property type="entry name" value="GFO_IDH_MocA"/>
    <property type="match status" value="1"/>
</dbReference>
<dbReference type="Pfam" id="PF22725">
    <property type="entry name" value="GFO_IDH_MocA_C3"/>
    <property type="match status" value="1"/>
</dbReference>
<dbReference type="PANTHER" id="PTHR43818:SF11">
    <property type="entry name" value="BCDNA.GH03377"/>
    <property type="match status" value="1"/>
</dbReference>
<feature type="domain" description="GFO/IDH/MocA-like oxidoreductase" evidence="3">
    <location>
        <begin position="139"/>
        <end position="273"/>
    </location>
</feature>
<organism evidence="4 5">
    <name type="scientific">Devosia pacifica</name>
    <dbReference type="NCBI Taxonomy" id="1335967"/>
    <lineage>
        <taxon>Bacteria</taxon>
        <taxon>Pseudomonadati</taxon>
        <taxon>Pseudomonadota</taxon>
        <taxon>Alphaproteobacteria</taxon>
        <taxon>Hyphomicrobiales</taxon>
        <taxon>Devosiaceae</taxon>
        <taxon>Devosia</taxon>
    </lineage>
</organism>
<dbReference type="SUPFAM" id="SSF51735">
    <property type="entry name" value="NAD(P)-binding Rossmann-fold domains"/>
    <property type="match status" value="1"/>
</dbReference>
<name>A0A918VYE6_9HYPH</name>
<dbReference type="AlphaFoldDB" id="A0A918VYE6"/>
<dbReference type="Gene3D" id="3.40.50.720">
    <property type="entry name" value="NAD(P)-binding Rossmann-like Domain"/>
    <property type="match status" value="1"/>
</dbReference>
<dbReference type="InterPro" id="IPR000683">
    <property type="entry name" value="Gfo/Idh/MocA-like_OxRdtase_N"/>
</dbReference>
<dbReference type="InterPro" id="IPR050463">
    <property type="entry name" value="Gfo/Idh/MocA_oxidrdct_glycsds"/>
</dbReference>
<reference evidence="4" key="1">
    <citation type="journal article" date="2014" name="Int. J. Syst. Evol. Microbiol.">
        <title>Complete genome sequence of Corynebacterium casei LMG S-19264T (=DSM 44701T), isolated from a smear-ripened cheese.</title>
        <authorList>
            <consortium name="US DOE Joint Genome Institute (JGI-PGF)"/>
            <person name="Walter F."/>
            <person name="Albersmeier A."/>
            <person name="Kalinowski J."/>
            <person name="Ruckert C."/>
        </authorList>
    </citation>
    <scope>NUCLEOTIDE SEQUENCE</scope>
    <source>
        <strain evidence="4">KCTC 32437</strain>
    </source>
</reference>
<dbReference type="PANTHER" id="PTHR43818">
    <property type="entry name" value="BCDNA.GH03377"/>
    <property type="match status" value="1"/>
</dbReference>
<protein>
    <submittedName>
        <fullName evidence="4">Myo-inositol 2-dehydrogenase</fullName>
    </submittedName>
</protein>
<keyword evidence="5" id="KW-1185">Reference proteome</keyword>
<dbReference type="InterPro" id="IPR036291">
    <property type="entry name" value="NAD(P)-bd_dom_sf"/>
</dbReference>
<dbReference type="GO" id="GO:0016491">
    <property type="term" value="F:oxidoreductase activity"/>
    <property type="evidence" value="ECO:0007669"/>
    <property type="project" value="UniProtKB-KW"/>
</dbReference>
<dbReference type="EMBL" id="BMZE01000004">
    <property type="protein sequence ID" value="GHA36629.1"/>
    <property type="molecule type" value="Genomic_DNA"/>
</dbReference>
<evidence type="ECO:0000259" key="2">
    <source>
        <dbReference type="Pfam" id="PF01408"/>
    </source>
</evidence>
<feature type="domain" description="Gfo/Idh/MocA-like oxidoreductase N-terminal" evidence="2">
    <location>
        <begin position="5"/>
        <end position="130"/>
    </location>
</feature>
<evidence type="ECO:0000313" key="4">
    <source>
        <dbReference type="EMBL" id="GHA36629.1"/>
    </source>
</evidence>
<proteinExistence type="predicted"/>
<evidence type="ECO:0000259" key="3">
    <source>
        <dbReference type="Pfam" id="PF22725"/>
    </source>
</evidence>